<proteinExistence type="predicted"/>
<organism evidence="1 2">
    <name type="scientific">Ramazzottius varieornatus</name>
    <name type="common">Water bear</name>
    <name type="synonym">Tardigrade</name>
    <dbReference type="NCBI Taxonomy" id="947166"/>
    <lineage>
        <taxon>Eukaryota</taxon>
        <taxon>Metazoa</taxon>
        <taxon>Ecdysozoa</taxon>
        <taxon>Tardigrada</taxon>
        <taxon>Eutardigrada</taxon>
        <taxon>Parachela</taxon>
        <taxon>Hypsibioidea</taxon>
        <taxon>Ramazzottiidae</taxon>
        <taxon>Ramazzottius</taxon>
    </lineage>
</organism>
<accession>A0A1D1W4Y8</accession>
<name>A0A1D1W4Y8_RAMVA</name>
<keyword evidence="2" id="KW-1185">Reference proteome</keyword>
<evidence type="ECO:0000313" key="2">
    <source>
        <dbReference type="Proteomes" id="UP000186922"/>
    </source>
</evidence>
<comment type="caution">
    <text evidence="1">The sequence shown here is derived from an EMBL/GenBank/DDBJ whole genome shotgun (WGS) entry which is preliminary data.</text>
</comment>
<dbReference type="AlphaFoldDB" id="A0A1D1W4Y8"/>
<reference evidence="1 2" key="1">
    <citation type="journal article" date="2016" name="Nat. Commun.">
        <title>Extremotolerant tardigrade genome and improved radiotolerance of human cultured cells by tardigrade-unique protein.</title>
        <authorList>
            <person name="Hashimoto T."/>
            <person name="Horikawa D.D."/>
            <person name="Saito Y."/>
            <person name="Kuwahara H."/>
            <person name="Kozuka-Hata H."/>
            <person name="Shin-I T."/>
            <person name="Minakuchi Y."/>
            <person name="Ohishi K."/>
            <person name="Motoyama A."/>
            <person name="Aizu T."/>
            <person name="Enomoto A."/>
            <person name="Kondo K."/>
            <person name="Tanaka S."/>
            <person name="Hara Y."/>
            <person name="Koshikawa S."/>
            <person name="Sagara H."/>
            <person name="Miura T."/>
            <person name="Yokobori S."/>
            <person name="Miyagawa K."/>
            <person name="Suzuki Y."/>
            <person name="Kubo T."/>
            <person name="Oyama M."/>
            <person name="Kohara Y."/>
            <person name="Fujiyama A."/>
            <person name="Arakawa K."/>
            <person name="Katayama T."/>
            <person name="Toyoda A."/>
            <person name="Kunieda T."/>
        </authorList>
    </citation>
    <scope>NUCLEOTIDE SEQUENCE [LARGE SCALE GENOMIC DNA]</scope>
    <source>
        <strain evidence="1 2">YOKOZUNA-1</strain>
    </source>
</reference>
<dbReference type="EMBL" id="BDGG01000018">
    <property type="protein sequence ID" value="GAV08547.1"/>
    <property type="molecule type" value="Genomic_DNA"/>
</dbReference>
<sequence>MNIQIWPELWKMKVAKGLRWRRPQTPGRRSARMLYGALEVGRHHRRAFVAAHFPVKGISTIIHTLGAAGTIHKSLAVWAAMQRRQLGASAGRWHMLLRLTGTNQLPPLNCRHCMPC</sequence>
<protein>
    <submittedName>
        <fullName evidence="1">Uncharacterized protein</fullName>
    </submittedName>
</protein>
<gene>
    <name evidence="1" type="primary">RvY_18220-1</name>
    <name evidence="1" type="synonym">RvY_18220.1</name>
    <name evidence="1" type="ORF">RvY_18220</name>
</gene>
<evidence type="ECO:0000313" key="1">
    <source>
        <dbReference type="EMBL" id="GAV08547.1"/>
    </source>
</evidence>
<dbReference type="Proteomes" id="UP000186922">
    <property type="component" value="Unassembled WGS sequence"/>
</dbReference>